<dbReference type="Gene3D" id="1.10.150.20">
    <property type="entry name" value="5' to 3' exonuclease, C-terminal subdomain"/>
    <property type="match status" value="1"/>
</dbReference>
<dbReference type="GO" id="GO:0006260">
    <property type="term" value="P:DNA replication"/>
    <property type="evidence" value="ECO:0007669"/>
    <property type="project" value="InterPro"/>
</dbReference>
<accession>A0A0F9AGZ2</accession>
<gene>
    <name evidence="3" type="ORF">LCGC14_2572050</name>
</gene>
<dbReference type="InterPro" id="IPR001098">
    <property type="entry name" value="DNA-dir_DNA_pol_A_palm_dom"/>
</dbReference>
<comment type="caution">
    <text evidence="3">The sequence shown here is derived from an EMBL/GenBank/DDBJ whole genome shotgun (WGS) entry which is preliminary data.</text>
</comment>
<feature type="non-terminal residue" evidence="3">
    <location>
        <position position="1"/>
    </location>
</feature>
<evidence type="ECO:0000256" key="1">
    <source>
        <dbReference type="SAM" id="MobiDB-lite"/>
    </source>
</evidence>
<dbReference type="InterPro" id="IPR043502">
    <property type="entry name" value="DNA/RNA_pol_sf"/>
</dbReference>
<evidence type="ECO:0000313" key="3">
    <source>
        <dbReference type="EMBL" id="KKL08819.1"/>
    </source>
</evidence>
<protein>
    <recommendedName>
        <fullName evidence="2">DNA-directed DNA polymerase family A palm domain-containing protein</fullName>
    </recommendedName>
</protein>
<feature type="domain" description="DNA-directed DNA polymerase family A palm" evidence="2">
    <location>
        <begin position="288"/>
        <end position="440"/>
    </location>
</feature>
<dbReference type="GO" id="GO:0003677">
    <property type="term" value="F:DNA binding"/>
    <property type="evidence" value="ECO:0007669"/>
    <property type="project" value="InterPro"/>
</dbReference>
<dbReference type="SUPFAM" id="SSF56672">
    <property type="entry name" value="DNA/RNA polymerases"/>
    <property type="match status" value="1"/>
</dbReference>
<name>A0A0F9AGZ2_9ZZZZ</name>
<evidence type="ECO:0000259" key="2">
    <source>
        <dbReference type="Pfam" id="PF00476"/>
    </source>
</evidence>
<dbReference type="GO" id="GO:0003887">
    <property type="term" value="F:DNA-directed DNA polymerase activity"/>
    <property type="evidence" value="ECO:0007669"/>
    <property type="project" value="InterPro"/>
</dbReference>
<dbReference type="EMBL" id="LAZR01042725">
    <property type="protein sequence ID" value="KKL08819.1"/>
    <property type="molecule type" value="Genomic_DNA"/>
</dbReference>
<feature type="region of interest" description="Disordered" evidence="1">
    <location>
        <begin position="451"/>
        <end position="474"/>
    </location>
</feature>
<dbReference type="Gene3D" id="3.30.70.370">
    <property type="match status" value="1"/>
</dbReference>
<dbReference type="AlphaFoldDB" id="A0A0F9AGZ2"/>
<dbReference type="Pfam" id="PF00476">
    <property type="entry name" value="DNA_pol_A"/>
    <property type="match status" value="1"/>
</dbReference>
<reference evidence="3" key="1">
    <citation type="journal article" date="2015" name="Nature">
        <title>Complex archaea that bridge the gap between prokaryotes and eukaryotes.</title>
        <authorList>
            <person name="Spang A."/>
            <person name="Saw J.H."/>
            <person name="Jorgensen S.L."/>
            <person name="Zaremba-Niedzwiedzka K."/>
            <person name="Martijn J."/>
            <person name="Lind A.E."/>
            <person name="van Eijk R."/>
            <person name="Schleper C."/>
            <person name="Guy L."/>
            <person name="Ettema T.J."/>
        </authorList>
    </citation>
    <scope>NUCLEOTIDE SEQUENCE</scope>
</reference>
<sequence length="474" mass="54508">EVLTPNGWAKISDKPDTIMTWKETEEGRYVSEFASVNHWTDEVFNGSLCEFEGNSISILMTPNHRVPYKADVRTSGISIRRAEDGPGRLMPLGSGFVGGKEEVDAKLIAAFMADGYQNKNQAEWHLKKHRKIERLHELAAEYGHAVNTTKRDKYKIHTKDFPKKPGAFMLNWTKKCLLDFVEEYKYWDGWVGSTSVTLSCKDKTQLEWIQTFGRILGIGGNVRHQVELEGKHYWGLQQNNRLWASGSSVKFRRLPDNETRVLCPTVPSEFFYVRRNGKIFVTGNTNYYGQAASNAKKLHVTIDVMKKFQSGYFKEYKGIPIWHVSTASTLQTCGVMTTQLGRRRYFMGRRYDDATLREAIANEPQSTVGDLLNLGMYRVWKYSIINYLLSQLHDAILTQFKEEDEEEAVAELKEMLTIPVQINEREMIIPVEVLVGWNWAKYDYKKPERNPDGLRFCPGGDDRTRQISPSTPLM</sequence>
<feature type="non-terminal residue" evidence="3">
    <location>
        <position position="474"/>
    </location>
</feature>
<proteinExistence type="predicted"/>
<organism evidence="3">
    <name type="scientific">marine sediment metagenome</name>
    <dbReference type="NCBI Taxonomy" id="412755"/>
    <lineage>
        <taxon>unclassified sequences</taxon>
        <taxon>metagenomes</taxon>
        <taxon>ecological metagenomes</taxon>
    </lineage>
</organism>